<feature type="transmembrane region" description="Helical" evidence="1">
    <location>
        <begin position="586"/>
        <end position="605"/>
    </location>
</feature>
<evidence type="ECO:0000313" key="3">
    <source>
        <dbReference type="EMBL" id="VDN91262.1"/>
    </source>
</evidence>
<feature type="chain" id="PRO_5044054388" evidence="2">
    <location>
        <begin position="22"/>
        <end position="662"/>
    </location>
</feature>
<dbReference type="STRING" id="6280.A0A0N4TNN2"/>
<dbReference type="WBParaSite" id="BPAG_0001011401-mRNA-1">
    <property type="protein sequence ID" value="BPAG_0001011401-mRNA-1"/>
    <property type="gene ID" value="BPAG_0001011401"/>
</dbReference>
<keyword evidence="4" id="KW-1185">Reference proteome</keyword>
<dbReference type="GO" id="GO:0042765">
    <property type="term" value="C:GPI-anchor transamidase complex"/>
    <property type="evidence" value="ECO:0007669"/>
    <property type="project" value="InterPro"/>
</dbReference>
<feature type="signal peptide" evidence="2">
    <location>
        <begin position="1"/>
        <end position="21"/>
    </location>
</feature>
<dbReference type="Pfam" id="PF04113">
    <property type="entry name" value="Gpi16"/>
    <property type="match status" value="3"/>
</dbReference>
<organism evidence="5">
    <name type="scientific">Brugia pahangi</name>
    <name type="common">Filarial nematode worm</name>
    <dbReference type="NCBI Taxonomy" id="6280"/>
    <lineage>
        <taxon>Eukaryota</taxon>
        <taxon>Metazoa</taxon>
        <taxon>Ecdysozoa</taxon>
        <taxon>Nematoda</taxon>
        <taxon>Chromadorea</taxon>
        <taxon>Rhabditida</taxon>
        <taxon>Spirurina</taxon>
        <taxon>Spiruromorpha</taxon>
        <taxon>Filarioidea</taxon>
        <taxon>Onchocercidae</taxon>
        <taxon>Brugia</taxon>
    </lineage>
</organism>
<dbReference type="InterPro" id="IPR007245">
    <property type="entry name" value="PIG-T"/>
</dbReference>
<evidence type="ECO:0000313" key="4">
    <source>
        <dbReference type="Proteomes" id="UP000278627"/>
    </source>
</evidence>
<keyword evidence="1" id="KW-1133">Transmembrane helix</keyword>
<reference evidence="5" key="1">
    <citation type="submission" date="2017-02" db="UniProtKB">
        <authorList>
            <consortium name="WormBaseParasite"/>
        </authorList>
    </citation>
    <scope>IDENTIFICATION</scope>
</reference>
<dbReference type="AlphaFoldDB" id="A0A0N4TNN2"/>
<feature type="transmembrane region" description="Helical" evidence="1">
    <location>
        <begin position="217"/>
        <end position="240"/>
    </location>
</feature>
<reference evidence="3 4" key="2">
    <citation type="submission" date="2018-11" db="EMBL/GenBank/DDBJ databases">
        <authorList>
            <consortium name="Pathogen Informatics"/>
        </authorList>
    </citation>
    <scope>NUCLEOTIDE SEQUENCE [LARGE SCALE GENOMIC DNA]</scope>
</reference>
<proteinExistence type="predicted"/>
<sequence length="662" mass="76939">MWMVYDGFILFFSSLLITSNGSVDLRTLKGNDTYTEELFIKRLKSEHLLAQFRFVITSDAKSGLDYALFPRIISEVVTKHHIQEFHLSLTQGFWRLNEWGIQPQPSSPSGAQLYAWINGNKTNELIDERWSSFVNSMNGIFCTSLLDILPTYTAAPQLSFLQMGYMHPESSSQIRYSDKVTFLLTNFIFYVYCDEHAILMLKFGVESMDMWKSYIKYWLISLQLSGLYFINMFISFYYLIFRYGALASETICTENFTPWRKLFPCKQTGLSTLLNPIKMYESVFHSMSVHFLHICEDGTTNCGRRRRLELSLNFVSELDLKSRSLDWSFRHIFGRRLDQSCAIADRDTVLFEVDRKVVIKNGKQRKLGNRIFSLYNISDYPLHAFPIDISAKYESRLELPVDNIPTLVTIRTYITGTDQQSGRLISILRNGQHIPQFVVYTHVVPWFIKIYYHTIRFTCRPLDVEQGQFLEGKVNKKIFVPAKDRQRPFLLEWNVTLPENSFCEMSFEFDKAFLRVNEYPPDASHGFYIPAPVITFNAFAELWKQNRTDLGDSFTTTYDQLLGAKSSRIISMHGEVLLILLPVPDFSMPFNVICLVCTAIAMLFGPVHTLTTKMMIPLSEEDKDLAPLPPLRQFLLYIYEFVVRRFIPIFIKKSVVKKEKVS</sequence>
<keyword evidence="1" id="KW-0472">Membrane</keyword>
<dbReference type="EMBL" id="UZAD01013175">
    <property type="protein sequence ID" value="VDN91262.1"/>
    <property type="molecule type" value="Genomic_DNA"/>
</dbReference>
<accession>A0A0N4TNN2</accession>
<dbReference type="GO" id="GO:0016255">
    <property type="term" value="P:attachment of GPI anchor to protein"/>
    <property type="evidence" value="ECO:0007669"/>
    <property type="project" value="InterPro"/>
</dbReference>
<protein>
    <submittedName>
        <fullName evidence="5">GPI transamidase component PIG-T</fullName>
    </submittedName>
</protein>
<dbReference type="PANTHER" id="PTHR12959">
    <property type="entry name" value="GPI TRANSAMIDASE COMPONENT PIG-T-RELATED"/>
    <property type="match status" value="1"/>
</dbReference>
<keyword evidence="1" id="KW-0812">Transmembrane</keyword>
<evidence type="ECO:0000256" key="2">
    <source>
        <dbReference type="SAM" id="SignalP"/>
    </source>
</evidence>
<evidence type="ECO:0000256" key="1">
    <source>
        <dbReference type="SAM" id="Phobius"/>
    </source>
</evidence>
<dbReference type="PANTHER" id="PTHR12959:SF11">
    <property type="entry name" value="GPI TRANSAMIDASE COMPONENT PIG-T"/>
    <property type="match status" value="1"/>
</dbReference>
<keyword evidence="2" id="KW-0732">Signal</keyword>
<gene>
    <name evidence="3" type="ORF">BPAG_LOCUS10076</name>
</gene>
<dbReference type="Proteomes" id="UP000278627">
    <property type="component" value="Unassembled WGS sequence"/>
</dbReference>
<evidence type="ECO:0000313" key="5">
    <source>
        <dbReference type="WBParaSite" id="BPAG_0001011401-mRNA-1"/>
    </source>
</evidence>
<name>A0A0N4TNN2_BRUPA</name>